<comment type="similarity">
    <text evidence="1">Belongs to the UPF0213 family.</text>
</comment>
<keyword evidence="4" id="KW-1185">Reference proteome</keyword>
<proteinExistence type="inferred from homology"/>
<dbReference type="Proteomes" id="UP000245622">
    <property type="component" value="Chromosome 1"/>
</dbReference>
<evidence type="ECO:0000313" key="3">
    <source>
        <dbReference type="EMBL" id="CED94237.1"/>
    </source>
</evidence>
<dbReference type="GeneID" id="82205660"/>
<dbReference type="AlphaFoldDB" id="A0A1V1I290"/>
<accession>A0A1V1I290</accession>
<evidence type="ECO:0000313" key="4">
    <source>
        <dbReference type="Proteomes" id="UP000245622"/>
    </source>
</evidence>
<reference evidence="3 4" key="1">
    <citation type="submission" date="2014-04" db="EMBL/GenBank/DDBJ databases">
        <authorList>
            <person name="Hornung B.V."/>
        </authorList>
    </citation>
    <scope>NUCLEOTIDE SEQUENCE [LARGE SCALE GENOMIC DNA]</scope>
    <source>
        <strain evidence="3 4">CRIB</strain>
    </source>
</reference>
<sequence length="99" mass="12118">MYFTYIIRCKDDSLYTGYTTDIVRRMKEHESGINCKYSRVKGFKRLETYFIADSKSNAMKLEYYIKRLNRNKKLWIIKNPKEFLETLENKECYNIPYNE</sequence>
<dbReference type="Gene3D" id="3.40.1440.10">
    <property type="entry name" value="GIY-YIG endonuclease"/>
    <property type="match status" value="1"/>
</dbReference>
<evidence type="ECO:0000259" key="2">
    <source>
        <dbReference type="PROSITE" id="PS50164"/>
    </source>
</evidence>
<feature type="domain" description="GIY-YIG" evidence="2">
    <location>
        <begin position="1"/>
        <end position="77"/>
    </location>
</feature>
<name>A0A1V1I290_9FIRM</name>
<dbReference type="PROSITE" id="PS50164">
    <property type="entry name" value="GIY_YIG"/>
    <property type="match status" value="1"/>
</dbReference>
<protein>
    <submittedName>
        <fullName evidence="3">GIY-YIG catalytic domain protein</fullName>
    </submittedName>
</protein>
<dbReference type="PANTHER" id="PTHR34477">
    <property type="entry name" value="UPF0213 PROTEIN YHBQ"/>
    <property type="match status" value="1"/>
</dbReference>
<dbReference type="KEGG" id="ril:CRIB_1630"/>
<dbReference type="InterPro" id="IPR000305">
    <property type="entry name" value="GIY-YIG_endonuc"/>
</dbReference>
<organism evidence="3 4">
    <name type="scientific">Romboutsia ilealis</name>
    <dbReference type="NCBI Taxonomy" id="1115758"/>
    <lineage>
        <taxon>Bacteria</taxon>
        <taxon>Bacillati</taxon>
        <taxon>Bacillota</taxon>
        <taxon>Clostridia</taxon>
        <taxon>Peptostreptococcales</taxon>
        <taxon>Peptostreptococcaceae</taxon>
        <taxon>Romboutsia</taxon>
    </lineage>
</organism>
<dbReference type="PANTHER" id="PTHR34477:SF1">
    <property type="entry name" value="UPF0213 PROTEIN YHBQ"/>
    <property type="match status" value="1"/>
</dbReference>
<dbReference type="SUPFAM" id="SSF82771">
    <property type="entry name" value="GIY-YIG endonuclease"/>
    <property type="match status" value="1"/>
</dbReference>
<dbReference type="Pfam" id="PF01541">
    <property type="entry name" value="GIY-YIG"/>
    <property type="match status" value="1"/>
</dbReference>
<dbReference type="RefSeq" id="WP_180701773.1">
    <property type="nucleotide sequence ID" value="NZ_CAOWGD010000036.1"/>
</dbReference>
<dbReference type="EMBL" id="LN555523">
    <property type="protein sequence ID" value="CED94237.1"/>
    <property type="molecule type" value="Genomic_DNA"/>
</dbReference>
<dbReference type="CDD" id="cd10456">
    <property type="entry name" value="GIY-YIG_UPF0213"/>
    <property type="match status" value="1"/>
</dbReference>
<evidence type="ECO:0000256" key="1">
    <source>
        <dbReference type="ARBA" id="ARBA00007435"/>
    </source>
</evidence>
<dbReference type="InterPro" id="IPR050190">
    <property type="entry name" value="UPF0213_domain"/>
</dbReference>
<dbReference type="InterPro" id="IPR035901">
    <property type="entry name" value="GIY-YIG_endonuc_sf"/>
</dbReference>
<gene>
    <name evidence="3" type="ORF">CRIB_1630</name>
</gene>